<dbReference type="OrthoDB" id="371072at2"/>
<dbReference type="PROSITE" id="PS00082">
    <property type="entry name" value="EXTRADIOL_DIOXYGENAS"/>
    <property type="match status" value="1"/>
</dbReference>
<dbReference type="GO" id="GO:0008198">
    <property type="term" value="F:ferrous iron binding"/>
    <property type="evidence" value="ECO:0007669"/>
    <property type="project" value="InterPro"/>
</dbReference>
<keyword evidence="7 8" id="KW-0408">Iron</keyword>
<evidence type="ECO:0000256" key="3">
    <source>
        <dbReference type="ARBA" id="ARBA00022723"/>
    </source>
</evidence>
<name>S3US80_9LEPT</name>
<organism evidence="10 11">
    <name type="scientific">Leptospira fainei serovar Hurstbridge str. BUT 6</name>
    <dbReference type="NCBI Taxonomy" id="1193011"/>
    <lineage>
        <taxon>Bacteria</taxon>
        <taxon>Pseudomonadati</taxon>
        <taxon>Spirochaetota</taxon>
        <taxon>Spirochaetia</taxon>
        <taxon>Leptospirales</taxon>
        <taxon>Leptospiraceae</taxon>
        <taxon>Leptospira</taxon>
    </lineage>
</organism>
<feature type="domain" description="VOC" evidence="9">
    <location>
        <begin position="14"/>
        <end position="128"/>
    </location>
</feature>
<dbReference type="SUPFAM" id="SSF54593">
    <property type="entry name" value="Glyoxalase/Bleomycin resistance protein/Dihydroxybiphenyl dioxygenase"/>
    <property type="match status" value="2"/>
</dbReference>
<evidence type="ECO:0000313" key="11">
    <source>
        <dbReference type="Proteomes" id="UP000014540"/>
    </source>
</evidence>
<comment type="cofactor">
    <cofactor evidence="1 8">
        <name>Fe(2+)</name>
        <dbReference type="ChEBI" id="CHEBI:29033"/>
    </cofactor>
</comment>
<reference evidence="10" key="1">
    <citation type="submission" date="2013-04" db="EMBL/GenBank/DDBJ databases">
        <authorList>
            <person name="Harkins D.M."/>
            <person name="Durkin A.S."/>
            <person name="Selengut J.D."/>
            <person name="Sanka R."/>
            <person name="DePew J."/>
            <person name="Purushe J."/>
            <person name="Ahmed A."/>
            <person name="van der Linden H."/>
            <person name="Goris M.G.A."/>
            <person name="Hartskeerl R.A."/>
            <person name="Vinetz J.M."/>
            <person name="Sutton G.G."/>
            <person name="Nelson W.C."/>
            <person name="Fouts D.E."/>
        </authorList>
    </citation>
    <scope>NUCLEOTIDE SEQUENCE [LARGE SCALE GENOMIC DNA]</scope>
    <source>
        <strain evidence="10">BUT 6</strain>
    </source>
</reference>
<dbReference type="Proteomes" id="UP000014540">
    <property type="component" value="Unassembled WGS sequence"/>
</dbReference>
<accession>S3US80</accession>
<keyword evidence="4 8" id="KW-0058">Aromatic hydrocarbons catabolism</keyword>
<evidence type="ECO:0000256" key="8">
    <source>
        <dbReference type="RuleBase" id="RU000683"/>
    </source>
</evidence>
<evidence type="ECO:0000256" key="5">
    <source>
        <dbReference type="ARBA" id="ARBA00022964"/>
    </source>
</evidence>
<protein>
    <submittedName>
        <fullName evidence="10">2,3-dihydroxybiphenyl 1,2-dioxygenase</fullName>
    </submittedName>
</protein>
<dbReference type="InterPro" id="IPR029068">
    <property type="entry name" value="Glyas_Bleomycin-R_OHBP_Dase"/>
</dbReference>
<feature type="domain" description="VOC" evidence="9">
    <location>
        <begin position="149"/>
        <end position="276"/>
    </location>
</feature>
<dbReference type="STRING" id="1193011.LEP1GSC058_4138"/>
<keyword evidence="5 8" id="KW-0223">Dioxygenase</keyword>
<gene>
    <name evidence="10" type="ORF">LEP1GSC058_4138</name>
</gene>
<dbReference type="Pfam" id="PF22632">
    <property type="entry name" value="BphC_D1"/>
    <property type="match status" value="1"/>
</dbReference>
<comment type="caution">
    <text evidence="10">The sequence shown here is derived from an EMBL/GenBank/DDBJ whole genome shotgun (WGS) entry which is preliminary data.</text>
</comment>
<dbReference type="Pfam" id="PF00903">
    <property type="entry name" value="Glyoxalase"/>
    <property type="match status" value="1"/>
</dbReference>
<evidence type="ECO:0000256" key="7">
    <source>
        <dbReference type="ARBA" id="ARBA00023004"/>
    </source>
</evidence>
<dbReference type="GO" id="GO:0051213">
    <property type="term" value="F:dioxygenase activity"/>
    <property type="evidence" value="ECO:0007669"/>
    <property type="project" value="UniProtKB-KW"/>
</dbReference>
<sequence length="327" mass="37470">MFNGDKNDLFNSVKLGYAVIESNKLEEWYSFGKEAIGLHAEFNNEDSLSFRLDNHKKRILIRKGEAEDFTCIGFQIKNEHSLNLILERLKKRKVTITPGGAAQAFLRGVNSFWQFKGPKGLNIELFIDPILTEAPLEMLSKGFVTEEFGMGHVAMVSKRPDDLVEFWKEIFGARISDYIEQKMSGLTLDITFLRLNPRHHSLAVAATRGLRMDPITARIQHLNIETKNLADMTGAYHRCKDLGFEIAHGIGQHPNDLELSFYVITPSGFEFEVGWNPLPVNEIEWKQSKYKQISTWGHRPEISTVLSRLGEFRKAFVSLFRSEYIPF</sequence>
<keyword evidence="11" id="KW-1185">Reference proteome</keyword>
<comment type="similarity">
    <text evidence="2 8">Belongs to the extradiol ring-cleavage dioxygenase family.</text>
</comment>
<evidence type="ECO:0000256" key="2">
    <source>
        <dbReference type="ARBA" id="ARBA00008784"/>
    </source>
</evidence>
<dbReference type="RefSeq" id="WP_016549749.1">
    <property type="nucleotide sequence ID" value="NZ_AKWZ02000010.1"/>
</dbReference>
<proteinExistence type="inferred from homology"/>
<dbReference type="Gene3D" id="3.10.180.10">
    <property type="entry name" value="2,3-Dihydroxybiphenyl 1,2-Dioxygenase, domain 1"/>
    <property type="match status" value="2"/>
</dbReference>
<dbReference type="PROSITE" id="PS51819">
    <property type="entry name" value="VOC"/>
    <property type="match status" value="2"/>
</dbReference>
<dbReference type="InterPro" id="IPR004360">
    <property type="entry name" value="Glyas_Fos-R_dOase_dom"/>
</dbReference>
<dbReference type="EMBL" id="AKWZ02000010">
    <property type="protein sequence ID" value="EPG73261.1"/>
    <property type="molecule type" value="Genomic_DNA"/>
</dbReference>
<keyword evidence="3" id="KW-0479">Metal-binding</keyword>
<keyword evidence="6 8" id="KW-0560">Oxidoreductase</keyword>
<evidence type="ECO:0000313" key="10">
    <source>
        <dbReference type="EMBL" id="EPG73261.1"/>
    </source>
</evidence>
<evidence type="ECO:0000256" key="1">
    <source>
        <dbReference type="ARBA" id="ARBA00001954"/>
    </source>
</evidence>
<evidence type="ECO:0000256" key="4">
    <source>
        <dbReference type="ARBA" id="ARBA00022797"/>
    </source>
</evidence>
<evidence type="ECO:0000256" key="6">
    <source>
        <dbReference type="ARBA" id="ARBA00023002"/>
    </source>
</evidence>
<dbReference type="CDD" id="cd07237">
    <property type="entry name" value="BphC1-RGP6_C_like"/>
    <property type="match status" value="1"/>
</dbReference>
<dbReference type="AlphaFoldDB" id="S3US80"/>
<dbReference type="InterPro" id="IPR037523">
    <property type="entry name" value="VOC_core"/>
</dbReference>
<dbReference type="InterPro" id="IPR000486">
    <property type="entry name" value="Xdiol_ring_cleave_dOase_1/2"/>
</dbReference>
<evidence type="ECO:0000259" key="9">
    <source>
        <dbReference type="PROSITE" id="PS51819"/>
    </source>
</evidence>